<dbReference type="Proteomes" id="UP000283509">
    <property type="component" value="Unassembled WGS sequence"/>
</dbReference>
<evidence type="ECO:0000256" key="3">
    <source>
        <dbReference type="ARBA" id="ARBA00022801"/>
    </source>
</evidence>
<dbReference type="GO" id="GO:0052689">
    <property type="term" value="F:carboxylic ester hydrolase activity"/>
    <property type="evidence" value="ECO:0007669"/>
    <property type="project" value="UniProtKB-KW"/>
</dbReference>
<evidence type="ECO:0000256" key="2">
    <source>
        <dbReference type="ARBA" id="ARBA00022487"/>
    </source>
</evidence>
<evidence type="ECO:0000256" key="1">
    <source>
        <dbReference type="ARBA" id="ARBA00005964"/>
    </source>
</evidence>
<accession>A0A423U668</accession>
<dbReference type="PANTHER" id="PTHR43142:SF1">
    <property type="entry name" value="CARBOXYLIC ESTER HYDROLASE"/>
    <property type="match status" value="1"/>
</dbReference>
<protein>
    <submittedName>
        <fullName evidence="7">Putative esterase E4-like</fullName>
    </submittedName>
</protein>
<dbReference type="InterPro" id="IPR002018">
    <property type="entry name" value="CarbesteraseB"/>
</dbReference>
<evidence type="ECO:0000256" key="4">
    <source>
        <dbReference type="ARBA" id="ARBA00023180"/>
    </source>
</evidence>
<gene>
    <name evidence="7" type="ORF">C7M84_022639</name>
</gene>
<organism evidence="7 8">
    <name type="scientific">Penaeus vannamei</name>
    <name type="common">Whiteleg shrimp</name>
    <name type="synonym">Litopenaeus vannamei</name>
    <dbReference type="NCBI Taxonomy" id="6689"/>
    <lineage>
        <taxon>Eukaryota</taxon>
        <taxon>Metazoa</taxon>
        <taxon>Ecdysozoa</taxon>
        <taxon>Arthropoda</taxon>
        <taxon>Crustacea</taxon>
        <taxon>Multicrustacea</taxon>
        <taxon>Malacostraca</taxon>
        <taxon>Eumalacostraca</taxon>
        <taxon>Eucarida</taxon>
        <taxon>Decapoda</taxon>
        <taxon>Dendrobranchiata</taxon>
        <taxon>Penaeoidea</taxon>
        <taxon>Penaeidae</taxon>
        <taxon>Penaeus</taxon>
    </lineage>
</organism>
<comment type="similarity">
    <text evidence="1">Belongs to the type-B carboxylesterase/lipase family.</text>
</comment>
<dbReference type="InterPro" id="IPR029058">
    <property type="entry name" value="AB_hydrolase_fold"/>
</dbReference>
<keyword evidence="4" id="KW-0325">Glycoprotein</keyword>
<reference evidence="7 8" key="1">
    <citation type="submission" date="2018-04" db="EMBL/GenBank/DDBJ databases">
        <authorList>
            <person name="Zhang X."/>
            <person name="Yuan J."/>
            <person name="Li F."/>
            <person name="Xiang J."/>
        </authorList>
    </citation>
    <scope>NUCLEOTIDE SEQUENCE [LARGE SCALE GENOMIC DNA]</scope>
    <source>
        <tissue evidence="7">Muscle</tissue>
    </source>
</reference>
<keyword evidence="2" id="KW-0719">Serine esterase</keyword>
<feature type="domain" description="Carboxylesterase type B" evidence="6">
    <location>
        <begin position="25"/>
        <end position="514"/>
    </location>
</feature>
<evidence type="ECO:0000256" key="5">
    <source>
        <dbReference type="SAM" id="SignalP"/>
    </source>
</evidence>
<evidence type="ECO:0000259" key="6">
    <source>
        <dbReference type="Pfam" id="PF00135"/>
    </source>
</evidence>
<evidence type="ECO:0000313" key="7">
    <source>
        <dbReference type="EMBL" id="ROT84189.1"/>
    </source>
</evidence>
<proteinExistence type="inferred from homology"/>
<dbReference type="OrthoDB" id="6846267at2759"/>
<evidence type="ECO:0000313" key="8">
    <source>
        <dbReference type="Proteomes" id="UP000283509"/>
    </source>
</evidence>
<dbReference type="SUPFAM" id="SSF53474">
    <property type="entry name" value="alpha/beta-Hydrolases"/>
    <property type="match status" value="1"/>
</dbReference>
<dbReference type="STRING" id="6689.A0A423U668"/>
<dbReference type="Pfam" id="PF00135">
    <property type="entry name" value="COesterase"/>
    <property type="match status" value="1"/>
</dbReference>
<comment type="caution">
    <text evidence="7">The sequence shown here is derived from an EMBL/GenBank/DDBJ whole genome shotgun (WGS) entry which is preliminary data.</text>
</comment>
<sequence>MAMLQMWIWAVVAIMGVQGSVGVEVLVGGGAVKGTTLKSRDGRDYHAFKAIPYAQPPIGDKRFMPTVPGAEWEGVRDATKDGEPCAQAALGIVAGVEDCLNLYVYTPKIPTEGQNVSMPVVVWLHSGSFVVGGAANIDPSFVMDRDLVLVVPQYRLGFLGFFSSSSGHSSGNAGMLDQVEALRWVRDNIRAFGGDPDQVTLAGDCGGGAAALYHMMSPLSKGLFHRVMSLSGSPLNPWALLTRHHRFLLILANHVKCPAYDPALLVQCFQEVEKDELLDGVQMLLEARDPVVGNHRLSPVVQQPAHAHETTLFLSQHPLKALMQGDFHKVPVLLGITRDVGGYLVDMLLYDFIQYKLEGEPDFLEKLLKMLLRESDIRDASDREKEFAEFYFPGNAFTELDSLLPGLAQMLGDIQYRAGVLSAATLLSQHVPTRVLRFEYEGGPKLFSLRYPDPAEAPPMPPAVGHGDETTLLLPDQKFDLTPEQREVSNAMVDMLSDFAYGRIPMEGWPLFTSDGLETLLWGPEGSTVAPAPFASEARVDMLRRIHSYHHQKTMDEVNQESESAHDEL</sequence>
<keyword evidence="5" id="KW-0732">Signal</keyword>
<name>A0A423U668_PENVA</name>
<keyword evidence="8" id="KW-1185">Reference proteome</keyword>
<dbReference type="PANTHER" id="PTHR43142">
    <property type="entry name" value="CARBOXYLIC ESTER HYDROLASE"/>
    <property type="match status" value="1"/>
</dbReference>
<dbReference type="AlphaFoldDB" id="A0A423U668"/>
<keyword evidence="3" id="KW-0378">Hydrolase</keyword>
<dbReference type="Gene3D" id="3.40.50.1820">
    <property type="entry name" value="alpha/beta hydrolase"/>
    <property type="match status" value="1"/>
</dbReference>
<feature type="signal peptide" evidence="5">
    <location>
        <begin position="1"/>
        <end position="22"/>
    </location>
</feature>
<reference evidence="7 8" key="2">
    <citation type="submission" date="2019-01" db="EMBL/GenBank/DDBJ databases">
        <title>The decoding of complex shrimp genome reveals the adaptation for benthos swimmer, frequently molting mechanism and breeding impact on genome.</title>
        <authorList>
            <person name="Sun Y."/>
            <person name="Gao Y."/>
            <person name="Yu Y."/>
        </authorList>
    </citation>
    <scope>NUCLEOTIDE SEQUENCE [LARGE SCALE GENOMIC DNA]</scope>
    <source>
        <tissue evidence="7">Muscle</tissue>
    </source>
</reference>
<feature type="chain" id="PRO_5019049959" evidence="5">
    <location>
        <begin position="23"/>
        <end position="569"/>
    </location>
</feature>
<dbReference type="EMBL" id="QCYY01000585">
    <property type="protein sequence ID" value="ROT84189.1"/>
    <property type="molecule type" value="Genomic_DNA"/>
</dbReference>